<protein>
    <submittedName>
        <fullName evidence="4">TetR family regulatory protein</fullName>
    </submittedName>
</protein>
<dbReference type="PROSITE" id="PS50977">
    <property type="entry name" value="HTH_TETR_2"/>
    <property type="match status" value="1"/>
</dbReference>
<dbReference type="OrthoDB" id="9810250at2"/>
<evidence type="ECO:0000259" key="3">
    <source>
        <dbReference type="PROSITE" id="PS50977"/>
    </source>
</evidence>
<dbReference type="RefSeq" id="WP_002464942.1">
    <property type="nucleotide sequence ID" value="NZ_AEUN01000507.1"/>
</dbReference>
<evidence type="ECO:0000256" key="2">
    <source>
        <dbReference type="PROSITE-ProRule" id="PRU00335"/>
    </source>
</evidence>
<evidence type="ECO:0000313" key="4">
    <source>
        <dbReference type="EMBL" id="EHJ07030.1"/>
    </source>
</evidence>
<keyword evidence="1 2" id="KW-0238">DNA-binding</keyword>
<dbReference type="PATRIC" id="fig|911238.3.peg.1997"/>
<keyword evidence="5" id="KW-1185">Reference proteome</keyword>
<comment type="caution">
    <text evidence="4">The sequence shown here is derived from an EMBL/GenBank/DDBJ whole genome shotgun (WGS) entry which is preliminary data.</text>
</comment>
<dbReference type="AlphaFoldDB" id="G5JL92"/>
<accession>G5JL92</accession>
<dbReference type="SUPFAM" id="SSF46689">
    <property type="entry name" value="Homeodomain-like"/>
    <property type="match status" value="1"/>
</dbReference>
<dbReference type="InterPro" id="IPR001647">
    <property type="entry name" value="HTH_TetR"/>
</dbReference>
<dbReference type="PANTHER" id="PTHR43479:SF7">
    <property type="entry name" value="TETR-FAMILY TRANSCRIPTIONAL REGULATOR"/>
    <property type="match status" value="1"/>
</dbReference>
<dbReference type="Proteomes" id="UP000005413">
    <property type="component" value="Unassembled WGS sequence"/>
</dbReference>
<dbReference type="Pfam" id="PF00440">
    <property type="entry name" value="TetR_N"/>
    <property type="match status" value="1"/>
</dbReference>
<feature type="DNA-binding region" description="H-T-H motif" evidence="2">
    <location>
        <begin position="26"/>
        <end position="45"/>
    </location>
</feature>
<reference evidence="4 5" key="1">
    <citation type="journal article" date="2012" name="BMC Genomics">
        <title>Comparative genomic analysis of the genus Staphylococcus including Staphylococcus aureus and its newly described sister species Staphylococcus simiae.</title>
        <authorList>
            <person name="Suzuki H."/>
            <person name="Lefebure T."/>
            <person name="Pavinski Bitar P."/>
            <person name="Stanhope M.J."/>
        </authorList>
    </citation>
    <scope>NUCLEOTIDE SEQUENCE [LARGE SCALE GENOMIC DNA]</scope>
    <source>
        <strain evidence="4 5">CCM 7213</strain>
    </source>
</reference>
<dbReference type="InterPro" id="IPR050624">
    <property type="entry name" value="HTH-type_Tx_Regulator"/>
</dbReference>
<organism evidence="4 5">
    <name type="scientific">Staphylococcus simiae CCM 7213 = CCUG 51256</name>
    <dbReference type="NCBI Taxonomy" id="911238"/>
    <lineage>
        <taxon>Bacteria</taxon>
        <taxon>Bacillati</taxon>
        <taxon>Bacillota</taxon>
        <taxon>Bacilli</taxon>
        <taxon>Bacillales</taxon>
        <taxon>Staphylococcaceae</taxon>
        <taxon>Staphylococcus</taxon>
    </lineage>
</organism>
<dbReference type="EMBL" id="AEUN01000507">
    <property type="protein sequence ID" value="EHJ07030.1"/>
    <property type="molecule type" value="Genomic_DNA"/>
</dbReference>
<dbReference type="PANTHER" id="PTHR43479">
    <property type="entry name" value="ACREF/ENVCD OPERON REPRESSOR-RELATED"/>
    <property type="match status" value="1"/>
</dbReference>
<dbReference type="Gene3D" id="1.10.357.10">
    <property type="entry name" value="Tetracycline Repressor, domain 2"/>
    <property type="match status" value="1"/>
</dbReference>
<sequence>MKRQAKIKIQNALVDLMADYPFQEISTKMICAYCNINRSTFYDHYKDKYDLLDTINSNHKEKFDHLLCLLHDNFDNIKKDKFKLYKFFIIIAKYIERNEQFFKDILVTYPMKSLFIDYIDSARDYYQQIITDYSTKVTNKSLFVTYIIGGQAGVFVNWLSNGCQESPEEVADILLLNTIKLQK</sequence>
<dbReference type="Pfam" id="PF14278">
    <property type="entry name" value="TetR_C_8"/>
    <property type="match status" value="1"/>
</dbReference>
<feature type="domain" description="HTH tetR-type" evidence="3">
    <location>
        <begin position="3"/>
        <end position="63"/>
    </location>
</feature>
<name>G5JL92_9STAP</name>
<proteinExistence type="predicted"/>
<gene>
    <name evidence="4" type="ORF">SS7213T_11295</name>
</gene>
<dbReference type="GO" id="GO:0003677">
    <property type="term" value="F:DNA binding"/>
    <property type="evidence" value="ECO:0007669"/>
    <property type="project" value="UniProtKB-UniRule"/>
</dbReference>
<evidence type="ECO:0000256" key="1">
    <source>
        <dbReference type="ARBA" id="ARBA00023125"/>
    </source>
</evidence>
<evidence type="ECO:0000313" key="5">
    <source>
        <dbReference type="Proteomes" id="UP000005413"/>
    </source>
</evidence>
<dbReference type="InterPro" id="IPR039532">
    <property type="entry name" value="TetR_C_Firmicutes"/>
</dbReference>
<dbReference type="InterPro" id="IPR009057">
    <property type="entry name" value="Homeodomain-like_sf"/>
</dbReference>